<name>A0A4Y2F7H2_ARAVE</name>
<organism evidence="1 2">
    <name type="scientific">Araneus ventricosus</name>
    <name type="common">Orbweaver spider</name>
    <name type="synonym">Epeira ventricosa</name>
    <dbReference type="NCBI Taxonomy" id="182803"/>
    <lineage>
        <taxon>Eukaryota</taxon>
        <taxon>Metazoa</taxon>
        <taxon>Ecdysozoa</taxon>
        <taxon>Arthropoda</taxon>
        <taxon>Chelicerata</taxon>
        <taxon>Arachnida</taxon>
        <taxon>Araneae</taxon>
        <taxon>Araneomorphae</taxon>
        <taxon>Entelegynae</taxon>
        <taxon>Araneoidea</taxon>
        <taxon>Araneidae</taxon>
        <taxon>Araneus</taxon>
    </lineage>
</organism>
<protein>
    <submittedName>
        <fullName evidence="1">Uncharacterized protein</fullName>
    </submittedName>
</protein>
<evidence type="ECO:0000313" key="2">
    <source>
        <dbReference type="Proteomes" id="UP000499080"/>
    </source>
</evidence>
<dbReference type="AlphaFoldDB" id="A0A4Y2F7H2"/>
<dbReference type="Proteomes" id="UP000499080">
    <property type="component" value="Unassembled WGS sequence"/>
</dbReference>
<keyword evidence="2" id="KW-1185">Reference proteome</keyword>
<gene>
    <name evidence="1" type="ORF">AVEN_48146_1</name>
</gene>
<dbReference type="EMBL" id="BGPR01000838">
    <property type="protein sequence ID" value="GBM37373.1"/>
    <property type="molecule type" value="Genomic_DNA"/>
</dbReference>
<accession>A0A4Y2F7H2</accession>
<comment type="caution">
    <text evidence="1">The sequence shown here is derived from an EMBL/GenBank/DDBJ whole genome shotgun (WGS) entry which is preliminary data.</text>
</comment>
<reference evidence="1 2" key="1">
    <citation type="journal article" date="2019" name="Sci. Rep.">
        <title>Orb-weaving spider Araneus ventricosus genome elucidates the spidroin gene catalogue.</title>
        <authorList>
            <person name="Kono N."/>
            <person name="Nakamura H."/>
            <person name="Ohtoshi R."/>
            <person name="Moran D.A.P."/>
            <person name="Shinohara A."/>
            <person name="Yoshida Y."/>
            <person name="Fujiwara M."/>
            <person name="Mori M."/>
            <person name="Tomita M."/>
            <person name="Arakawa K."/>
        </authorList>
    </citation>
    <scope>NUCLEOTIDE SEQUENCE [LARGE SCALE GENOMIC DNA]</scope>
</reference>
<sequence>MNQLTLTSFCVNNSDVFQIDFHKSKEIDLQYPVFVADEYVHSIPKKMQGVSAFLLQLDQWNRENSKLRERSFKDKGNSLPFSKPAWTPNYENPLVPRALCKSHSTLRV</sequence>
<evidence type="ECO:0000313" key="1">
    <source>
        <dbReference type="EMBL" id="GBM37373.1"/>
    </source>
</evidence>
<proteinExistence type="predicted"/>